<accession>A0A3P8B2K7</accession>
<organism evidence="2 3">
    <name type="scientific">Heligmosomoides polygyrus</name>
    <name type="common">Parasitic roundworm</name>
    <dbReference type="NCBI Taxonomy" id="6339"/>
    <lineage>
        <taxon>Eukaryota</taxon>
        <taxon>Metazoa</taxon>
        <taxon>Ecdysozoa</taxon>
        <taxon>Nematoda</taxon>
        <taxon>Chromadorea</taxon>
        <taxon>Rhabditida</taxon>
        <taxon>Rhabditina</taxon>
        <taxon>Rhabditomorpha</taxon>
        <taxon>Strongyloidea</taxon>
        <taxon>Heligmosomidae</taxon>
        <taxon>Heligmosomoides</taxon>
    </lineage>
</organism>
<sequence length="79" mass="8898">MVLFSSAEALFILRDGSDKSDESDSSVRKILTADSSDGPSVVYVIIYVFHTPSVTQSFLSFPSPVRSVNMQQQRRERQR</sequence>
<evidence type="ECO:0000313" key="3">
    <source>
        <dbReference type="WBParaSite" id="HPBE_0001493901-mRNA-1"/>
    </source>
</evidence>
<reference evidence="1 2" key="1">
    <citation type="submission" date="2018-11" db="EMBL/GenBank/DDBJ databases">
        <authorList>
            <consortium name="Pathogen Informatics"/>
        </authorList>
    </citation>
    <scope>NUCLEOTIDE SEQUENCE [LARGE SCALE GENOMIC DNA]</scope>
</reference>
<keyword evidence="2" id="KW-1185">Reference proteome</keyword>
<reference evidence="3" key="2">
    <citation type="submission" date="2019-09" db="UniProtKB">
        <authorList>
            <consortium name="WormBaseParasite"/>
        </authorList>
    </citation>
    <scope>IDENTIFICATION</scope>
</reference>
<dbReference type="WBParaSite" id="HPBE_0001493901-mRNA-1">
    <property type="protein sequence ID" value="HPBE_0001493901-mRNA-1"/>
    <property type="gene ID" value="HPBE_0001493901"/>
</dbReference>
<evidence type="ECO:0000313" key="2">
    <source>
        <dbReference type="Proteomes" id="UP000050761"/>
    </source>
</evidence>
<proteinExistence type="predicted"/>
<protein>
    <submittedName>
        <fullName evidence="3">Secreted protein</fullName>
    </submittedName>
</protein>
<dbReference type="Proteomes" id="UP000050761">
    <property type="component" value="Unassembled WGS sequence"/>
</dbReference>
<dbReference type="AlphaFoldDB" id="A0A183G194"/>
<name>A0A183G194_HELPZ</name>
<gene>
    <name evidence="1" type="ORF">HPBE_LOCUS14940</name>
</gene>
<accession>A0A183G194</accession>
<dbReference type="EMBL" id="UZAH01028613">
    <property type="protein sequence ID" value="VDP01295.1"/>
    <property type="molecule type" value="Genomic_DNA"/>
</dbReference>
<evidence type="ECO:0000313" key="1">
    <source>
        <dbReference type="EMBL" id="VDP01295.1"/>
    </source>
</evidence>